<name>A0A1F4ZDU6_9BACT</name>
<accession>A0A1F4ZDU6</accession>
<reference evidence="1 2" key="1">
    <citation type="journal article" date="2016" name="Nat. Commun.">
        <title>Thousands of microbial genomes shed light on interconnected biogeochemical processes in an aquifer system.</title>
        <authorList>
            <person name="Anantharaman K."/>
            <person name="Brown C.T."/>
            <person name="Hug L.A."/>
            <person name="Sharon I."/>
            <person name="Castelle C.J."/>
            <person name="Probst A.J."/>
            <person name="Thomas B.C."/>
            <person name="Singh A."/>
            <person name="Wilkins M.J."/>
            <person name="Karaoz U."/>
            <person name="Brodie E.L."/>
            <person name="Williams K.H."/>
            <person name="Hubbard S.S."/>
            <person name="Banfield J.F."/>
        </authorList>
    </citation>
    <scope>NUCLEOTIDE SEQUENCE [LARGE SCALE GENOMIC DNA]</scope>
</reference>
<proteinExistence type="predicted"/>
<dbReference type="EMBL" id="MEXN01000001">
    <property type="protein sequence ID" value="OGD04452.1"/>
    <property type="molecule type" value="Genomic_DNA"/>
</dbReference>
<evidence type="ECO:0000313" key="1">
    <source>
        <dbReference type="EMBL" id="OGD04452.1"/>
    </source>
</evidence>
<protein>
    <submittedName>
        <fullName evidence="1">Uncharacterized protein</fullName>
    </submittedName>
</protein>
<dbReference type="STRING" id="1797259.A2989_05500"/>
<dbReference type="AlphaFoldDB" id="A0A1F4ZDU6"/>
<organism evidence="1 2">
    <name type="scientific">Candidatus Amesbacteria bacterium RIFCSPLOWO2_01_FULL_48_25</name>
    <dbReference type="NCBI Taxonomy" id="1797259"/>
    <lineage>
        <taxon>Bacteria</taxon>
        <taxon>Candidatus Amesiibacteriota</taxon>
    </lineage>
</organism>
<sequence length="219" mass="24544">MGRKQEAGWQKEILGWQLTEMSRRGIEGVLAGEPYPAKPHNLRDQMVAIAMVVGVGREKNPMKHELGIARVVDKVMKVMEKENEVYRFDVWGWGRGGWEANRKGMIAAALVFLSLPDKHTMIVSGREPDLICRSCSIGGHCWGMVYRNGCRSCYPFEENPTVQVFREMALAGVRGLFAKDKETFDRVEGTVAWETSVGDVRRVLQSLAAAYKKGNGVAR</sequence>
<dbReference type="Proteomes" id="UP000177080">
    <property type="component" value="Unassembled WGS sequence"/>
</dbReference>
<evidence type="ECO:0000313" key="2">
    <source>
        <dbReference type="Proteomes" id="UP000177080"/>
    </source>
</evidence>
<gene>
    <name evidence="1" type="ORF">A2989_05500</name>
</gene>
<comment type="caution">
    <text evidence="1">The sequence shown here is derived from an EMBL/GenBank/DDBJ whole genome shotgun (WGS) entry which is preliminary data.</text>
</comment>